<evidence type="ECO:0008006" key="3">
    <source>
        <dbReference type="Google" id="ProtNLM"/>
    </source>
</evidence>
<protein>
    <recommendedName>
        <fullName evidence="3">DUF4276 family protein</fullName>
    </recommendedName>
</protein>
<dbReference type="KEGG" id="pry:Prubr_70760"/>
<dbReference type="Pfam" id="PF14103">
    <property type="entry name" value="DUF4276"/>
    <property type="match status" value="1"/>
</dbReference>
<evidence type="ECO:0000313" key="2">
    <source>
        <dbReference type="Proteomes" id="UP000680866"/>
    </source>
</evidence>
<dbReference type="Proteomes" id="UP000680866">
    <property type="component" value="Chromosome"/>
</dbReference>
<gene>
    <name evidence="1" type="ORF">Prubr_70760</name>
</gene>
<sequence length="213" mass="22948">MTEVRIATIVEGQGEVAAVPELVRRVVAEIDPGIWVNSPPPFRIGRDSLIRPGGIERAVEALVERVGPSAGVLVLLDADDDCPAKLGPELVLRANQARSDVTVATVLANREFEAWFLAAAPSLSGLRGLGPNLQRPANLETIRDCKGWLSTRRTDGRSYKPSADQAALAARFDLRMARENAPSFDKFWRDLRRLVTEGGGSGRESRTVPAGGG</sequence>
<organism evidence="1 2">
    <name type="scientific">Polymorphospora rubra</name>
    <dbReference type="NCBI Taxonomy" id="338584"/>
    <lineage>
        <taxon>Bacteria</taxon>
        <taxon>Bacillati</taxon>
        <taxon>Actinomycetota</taxon>
        <taxon>Actinomycetes</taxon>
        <taxon>Micromonosporales</taxon>
        <taxon>Micromonosporaceae</taxon>
        <taxon>Polymorphospora</taxon>
    </lineage>
</organism>
<dbReference type="EMBL" id="AP023359">
    <property type="protein sequence ID" value="BCJ70055.1"/>
    <property type="molecule type" value="Genomic_DNA"/>
</dbReference>
<dbReference type="InterPro" id="IPR025455">
    <property type="entry name" value="DUF4276"/>
</dbReference>
<dbReference type="RefSeq" id="WP_212819731.1">
    <property type="nucleotide sequence ID" value="NZ_AP023359.1"/>
</dbReference>
<evidence type="ECO:0000313" key="1">
    <source>
        <dbReference type="EMBL" id="BCJ70055.1"/>
    </source>
</evidence>
<proteinExistence type="predicted"/>
<reference evidence="1" key="1">
    <citation type="submission" date="2020-08" db="EMBL/GenBank/DDBJ databases">
        <title>Whole genome shotgun sequence of Polymorphospora rubra NBRC 101157.</title>
        <authorList>
            <person name="Komaki H."/>
            <person name="Tamura T."/>
        </authorList>
    </citation>
    <scope>NUCLEOTIDE SEQUENCE</scope>
    <source>
        <strain evidence="1">NBRC 101157</strain>
    </source>
</reference>
<dbReference type="AlphaFoldDB" id="A0A810NFM7"/>
<keyword evidence="2" id="KW-1185">Reference proteome</keyword>
<name>A0A810NFM7_9ACTN</name>
<accession>A0A810NFM7</accession>